<name>A0A0F9U821_9ZZZZ</name>
<evidence type="ECO:0000313" key="1">
    <source>
        <dbReference type="EMBL" id="KKN83502.1"/>
    </source>
</evidence>
<proteinExistence type="predicted"/>
<dbReference type="AlphaFoldDB" id="A0A0F9U821"/>
<accession>A0A0F9U821</accession>
<sequence length="151" mass="15696">IGTKIQVLCTHTSYDKGLATFIYLRNSEVYTTAVPIKAKHFVTPESTTNWFDVTNSATGYAADNASATAVGLSTMSSTTGRYGWFWCGGICPTQYVAALDGDFATDSAVVAGVATLSNLGTTTTTYGALGLSIGLTNANTLPVAMTLKADA</sequence>
<reference evidence="1" key="1">
    <citation type="journal article" date="2015" name="Nature">
        <title>Complex archaea that bridge the gap between prokaryotes and eukaryotes.</title>
        <authorList>
            <person name="Spang A."/>
            <person name="Saw J.H."/>
            <person name="Jorgensen S.L."/>
            <person name="Zaremba-Niedzwiedzka K."/>
            <person name="Martijn J."/>
            <person name="Lind A.E."/>
            <person name="van Eijk R."/>
            <person name="Schleper C."/>
            <person name="Guy L."/>
            <person name="Ettema T.J."/>
        </authorList>
    </citation>
    <scope>NUCLEOTIDE SEQUENCE</scope>
</reference>
<comment type="caution">
    <text evidence="1">The sequence shown here is derived from an EMBL/GenBank/DDBJ whole genome shotgun (WGS) entry which is preliminary data.</text>
</comment>
<protein>
    <submittedName>
        <fullName evidence="1">Uncharacterized protein</fullName>
    </submittedName>
</protein>
<feature type="non-terminal residue" evidence="1">
    <location>
        <position position="1"/>
    </location>
</feature>
<gene>
    <name evidence="1" type="ORF">LCGC14_0297400</name>
</gene>
<dbReference type="EMBL" id="LAZR01000183">
    <property type="protein sequence ID" value="KKN83502.1"/>
    <property type="molecule type" value="Genomic_DNA"/>
</dbReference>
<organism evidence="1">
    <name type="scientific">marine sediment metagenome</name>
    <dbReference type="NCBI Taxonomy" id="412755"/>
    <lineage>
        <taxon>unclassified sequences</taxon>
        <taxon>metagenomes</taxon>
        <taxon>ecological metagenomes</taxon>
    </lineage>
</organism>